<dbReference type="InterPro" id="IPR058792">
    <property type="entry name" value="Beta-barrel_RND_2"/>
</dbReference>
<organism evidence="5 6">
    <name type="scientific">Salegentibacter flavus</name>
    <dbReference type="NCBI Taxonomy" id="287099"/>
    <lineage>
        <taxon>Bacteria</taxon>
        <taxon>Pseudomonadati</taxon>
        <taxon>Bacteroidota</taxon>
        <taxon>Flavobacteriia</taxon>
        <taxon>Flavobacteriales</taxon>
        <taxon>Flavobacteriaceae</taxon>
        <taxon>Salegentibacter</taxon>
    </lineage>
</organism>
<evidence type="ECO:0000313" key="5">
    <source>
        <dbReference type="EMBL" id="SFN87919.1"/>
    </source>
</evidence>
<feature type="coiled-coil region" evidence="3">
    <location>
        <begin position="92"/>
        <end position="126"/>
    </location>
</feature>
<dbReference type="Pfam" id="PF25954">
    <property type="entry name" value="Beta-barrel_RND_2"/>
    <property type="match status" value="1"/>
</dbReference>
<evidence type="ECO:0000313" key="6">
    <source>
        <dbReference type="Proteomes" id="UP000199153"/>
    </source>
</evidence>
<evidence type="ECO:0000259" key="4">
    <source>
        <dbReference type="Pfam" id="PF25954"/>
    </source>
</evidence>
<dbReference type="PANTHER" id="PTHR32347">
    <property type="entry name" value="EFFLUX SYSTEM COMPONENT YKNX-RELATED"/>
    <property type="match status" value="1"/>
</dbReference>
<dbReference type="SUPFAM" id="SSF111369">
    <property type="entry name" value="HlyD-like secretion proteins"/>
    <property type="match status" value="1"/>
</dbReference>
<protein>
    <submittedName>
        <fullName evidence="5">Multidrug efflux pump subunit AcrA (Membrane-fusion protein)</fullName>
    </submittedName>
</protein>
<dbReference type="AlphaFoldDB" id="A0A1I5CLP1"/>
<dbReference type="InterPro" id="IPR050465">
    <property type="entry name" value="UPF0194_transport"/>
</dbReference>
<comment type="subcellular location">
    <subcellularLocation>
        <location evidence="1">Cell envelope</location>
    </subcellularLocation>
</comment>
<dbReference type="GO" id="GO:0030313">
    <property type="term" value="C:cell envelope"/>
    <property type="evidence" value="ECO:0007669"/>
    <property type="project" value="UniProtKB-SubCell"/>
</dbReference>
<feature type="domain" description="CusB-like beta-barrel" evidence="4">
    <location>
        <begin position="234"/>
        <end position="302"/>
    </location>
</feature>
<proteinExistence type="predicted"/>
<dbReference type="Gene3D" id="2.40.30.170">
    <property type="match status" value="1"/>
</dbReference>
<keyword evidence="2 3" id="KW-0175">Coiled coil</keyword>
<evidence type="ECO:0000256" key="3">
    <source>
        <dbReference type="SAM" id="Coils"/>
    </source>
</evidence>
<gene>
    <name evidence="5" type="ORF">SAMN05660413_02917</name>
</gene>
<dbReference type="OrthoDB" id="869610at2"/>
<dbReference type="EMBL" id="FOVL01000022">
    <property type="protein sequence ID" value="SFN87919.1"/>
    <property type="molecule type" value="Genomic_DNA"/>
</dbReference>
<sequence>MKAAFIISVFLIFYSCSKPAEKITPQRAKLVESVYSSVVIQPDSLYKAYATVIGILDRNLVEEGDRVEAEAPIIQLINIAPELSMENAKLSFQQARDNYSGTSALLKSLEKEIESARLNLRNDSINYHRQKRLWEQKIGSKLDYENRKLAYELSSNKLQVLKEEYERTRNDLSIQVRQALNNYKSSEFTSGEFTVTSKINGVIYALYKEPGEIVNTVEPLALIGSANNFVIELLVDEMDIVKVEVGQKTFVTLEAYGSRVFEAKIKKIYPAKDESTQTFKIEANFLKDPPKLFPGLVGEANIVVAEKEDALIIPKEYLLDEDRVLTEDGPVRIVPGIQDMEHIEIISGIDENEPIYKPEQ</sequence>
<accession>A0A1I5CLP1</accession>
<evidence type="ECO:0000256" key="1">
    <source>
        <dbReference type="ARBA" id="ARBA00004196"/>
    </source>
</evidence>
<dbReference type="STRING" id="287099.SAMN05660413_02917"/>
<feature type="coiled-coil region" evidence="3">
    <location>
        <begin position="151"/>
        <end position="182"/>
    </location>
</feature>
<dbReference type="PROSITE" id="PS51257">
    <property type="entry name" value="PROKAR_LIPOPROTEIN"/>
    <property type="match status" value="1"/>
</dbReference>
<name>A0A1I5CLP1_9FLAO</name>
<evidence type="ECO:0000256" key="2">
    <source>
        <dbReference type="ARBA" id="ARBA00023054"/>
    </source>
</evidence>
<dbReference type="Proteomes" id="UP000199153">
    <property type="component" value="Unassembled WGS sequence"/>
</dbReference>
<reference evidence="5 6" key="1">
    <citation type="submission" date="2016-10" db="EMBL/GenBank/DDBJ databases">
        <authorList>
            <person name="de Groot N.N."/>
        </authorList>
    </citation>
    <scope>NUCLEOTIDE SEQUENCE [LARGE SCALE GENOMIC DNA]</scope>
    <source>
        <strain evidence="5 6">DSM 17794</strain>
    </source>
</reference>
<keyword evidence="6" id="KW-1185">Reference proteome</keyword>